<dbReference type="InterPro" id="IPR038084">
    <property type="entry name" value="PduO/GlcC-like_sf"/>
</dbReference>
<name>A0A084AN83_STACB</name>
<organism evidence="1 2">
    <name type="scientific">Stachybotrys chartarum (strain CBS 109288 / IBT 7711)</name>
    <name type="common">Toxic black mold</name>
    <name type="synonym">Stilbospora chartarum</name>
    <dbReference type="NCBI Taxonomy" id="1280523"/>
    <lineage>
        <taxon>Eukaryota</taxon>
        <taxon>Fungi</taxon>
        <taxon>Dikarya</taxon>
        <taxon>Ascomycota</taxon>
        <taxon>Pezizomycotina</taxon>
        <taxon>Sordariomycetes</taxon>
        <taxon>Hypocreomycetidae</taxon>
        <taxon>Hypocreales</taxon>
        <taxon>Stachybotryaceae</taxon>
        <taxon>Stachybotrys</taxon>
    </lineage>
</organism>
<reference evidence="1 2" key="1">
    <citation type="journal article" date="2014" name="BMC Genomics">
        <title>Comparative genome sequencing reveals chemotype-specific gene clusters in the toxigenic black mold Stachybotrys.</title>
        <authorList>
            <person name="Semeiks J."/>
            <person name="Borek D."/>
            <person name="Otwinowski Z."/>
            <person name="Grishin N.V."/>
        </authorList>
    </citation>
    <scope>NUCLEOTIDE SEQUENCE [LARGE SCALE GENOMIC DNA]</scope>
    <source>
        <strain evidence="2">CBS 109288 / IBT 7711</strain>
    </source>
</reference>
<evidence type="ECO:0000313" key="2">
    <source>
        <dbReference type="Proteomes" id="UP000028045"/>
    </source>
</evidence>
<sequence>MSQKIWQRKGPDGQGLQELLKVYQSTDASFDPIPHPPGDIETLQAEGKDSFTLTSFTTADAVELGHLLHARLAPHPRPTVINISTASGQTLFHVATGPGTTPDNETWVARKKAAVLRFSVSTWSLHIKFGADEARFAKTFALGPEQAGKYAIHGGGVPIKVQGVEGVVGVVIVSGLKQQEDHGVIVDVINKYWEPLV</sequence>
<keyword evidence="2" id="KW-1185">Reference proteome</keyword>
<dbReference type="Pfam" id="PF03928">
    <property type="entry name" value="HbpS-like"/>
    <property type="match status" value="1"/>
</dbReference>
<proteinExistence type="predicted"/>
<dbReference type="PANTHER" id="PTHR28255">
    <property type="match status" value="1"/>
</dbReference>
<dbReference type="EMBL" id="KL648646">
    <property type="protein sequence ID" value="KEY66762.1"/>
    <property type="molecule type" value="Genomic_DNA"/>
</dbReference>
<accession>A0A084AN83</accession>
<dbReference type="GO" id="GO:0006620">
    <property type="term" value="P:post-translational protein targeting to endoplasmic reticulum membrane"/>
    <property type="evidence" value="ECO:0007669"/>
    <property type="project" value="TreeGrafter"/>
</dbReference>
<dbReference type="Proteomes" id="UP000028045">
    <property type="component" value="Unassembled WGS sequence"/>
</dbReference>
<gene>
    <name evidence="1" type="ORF">S7711_07545</name>
</gene>
<evidence type="ECO:0008006" key="3">
    <source>
        <dbReference type="Google" id="ProtNLM"/>
    </source>
</evidence>
<dbReference type="InterPro" id="IPR010371">
    <property type="entry name" value="YBR137W-like"/>
</dbReference>
<dbReference type="InterPro" id="IPR005624">
    <property type="entry name" value="PduO/GlcC-like"/>
</dbReference>
<dbReference type="SUPFAM" id="SSF143744">
    <property type="entry name" value="GlcG-like"/>
    <property type="match status" value="1"/>
</dbReference>
<protein>
    <recommendedName>
        <fullName evidence="3">DUF967 domain protein</fullName>
    </recommendedName>
</protein>
<dbReference type="OrthoDB" id="2209940at2759"/>
<dbReference type="PANTHER" id="PTHR28255:SF1">
    <property type="entry name" value="UPF0303 PROTEIN YBR137W"/>
    <property type="match status" value="1"/>
</dbReference>
<dbReference type="GO" id="GO:0072380">
    <property type="term" value="C:TRC complex"/>
    <property type="evidence" value="ECO:0007669"/>
    <property type="project" value="TreeGrafter"/>
</dbReference>
<dbReference type="Gene3D" id="3.30.450.150">
    <property type="entry name" value="Haem-degrading domain"/>
    <property type="match status" value="1"/>
</dbReference>
<dbReference type="AlphaFoldDB" id="A0A084AN83"/>
<evidence type="ECO:0000313" key="1">
    <source>
        <dbReference type="EMBL" id="KEY66762.1"/>
    </source>
</evidence>
<dbReference type="HOGENOM" id="CLU_101036_1_0_1"/>